<feature type="transmembrane region" description="Helical" evidence="1">
    <location>
        <begin position="341"/>
        <end position="362"/>
    </location>
</feature>
<feature type="transmembrane region" description="Helical" evidence="1">
    <location>
        <begin position="419"/>
        <end position="437"/>
    </location>
</feature>
<gene>
    <name evidence="2" type="ORF">UX79_C0008G0017</name>
</gene>
<feature type="transmembrane region" description="Helical" evidence="1">
    <location>
        <begin position="283"/>
        <end position="309"/>
    </location>
</feature>
<organism evidence="2 3">
    <name type="scientific">candidate division WWE3 bacterium GW2011_GWB1_47_11</name>
    <dbReference type="NCBI Taxonomy" id="1619117"/>
    <lineage>
        <taxon>Bacteria</taxon>
        <taxon>Katanobacteria</taxon>
    </lineage>
</organism>
<protein>
    <submittedName>
        <fullName evidence="2">Uncharacterized protein</fullName>
    </submittedName>
</protein>
<comment type="caution">
    <text evidence="2">The sequence shown here is derived from an EMBL/GenBank/DDBJ whole genome shotgun (WGS) entry which is preliminary data.</text>
</comment>
<dbReference type="AlphaFoldDB" id="A0A0G1TTT7"/>
<evidence type="ECO:0000313" key="2">
    <source>
        <dbReference type="EMBL" id="KKU57583.1"/>
    </source>
</evidence>
<keyword evidence="1" id="KW-1133">Transmembrane helix</keyword>
<keyword evidence="1" id="KW-0812">Transmembrane</keyword>
<keyword evidence="1" id="KW-0472">Membrane</keyword>
<feature type="transmembrane region" description="Helical" evidence="1">
    <location>
        <begin position="374"/>
        <end position="399"/>
    </location>
</feature>
<proteinExistence type="predicted"/>
<reference evidence="2 3" key="1">
    <citation type="journal article" date="2015" name="Nature">
        <title>rRNA introns, odd ribosomes, and small enigmatic genomes across a large radiation of phyla.</title>
        <authorList>
            <person name="Brown C.T."/>
            <person name="Hug L.A."/>
            <person name="Thomas B.C."/>
            <person name="Sharon I."/>
            <person name="Castelle C.J."/>
            <person name="Singh A."/>
            <person name="Wilkins M.J."/>
            <person name="Williams K.H."/>
            <person name="Banfield J.F."/>
        </authorList>
    </citation>
    <scope>NUCLEOTIDE SEQUENCE [LARGE SCALE GENOMIC DNA]</scope>
</reference>
<evidence type="ECO:0000256" key="1">
    <source>
        <dbReference type="SAM" id="Phobius"/>
    </source>
</evidence>
<evidence type="ECO:0000313" key="3">
    <source>
        <dbReference type="Proteomes" id="UP000034684"/>
    </source>
</evidence>
<feature type="transmembrane region" description="Helical" evidence="1">
    <location>
        <begin position="202"/>
        <end position="220"/>
    </location>
</feature>
<dbReference type="Proteomes" id="UP000034684">
    <property type="component" value="Unassembled WGS sequence"/>
</dbReference>
<feature type="transmembrane region" description="Helical" evidence="1">
    <location>
        <begin position="316"/>
        <end position="335"/>
    </location>
</feature>
<accession>A0A0G1TTT7</accession>
<dbReference type="EMBL" id="LCNN01000008">
    <property type="protein sequence ID" value="KKU57583.1"/>
    <property type="molecule type" value="Genomic_DNA"/>
</dbReference>
<feature type="transmembrane region" description="Helical" evidence="1">
    <location>
        <begin position="240"/>
        <end position="263"/>
    </location>
</feature>
<sequence>MHYAGSKCVLISLAAVWLVVGAVVTSPRAYAAEGDELCTWSAIAAASSDALKFCVFTKVVEAYPELDIVRTAQNFFISMVTEAPCHLLFEQNCDEAMVTALKSYNVASGNPTALRRLMNEENPYGLTTKLGRGGRGNAGLLGIVYKLGGALDQPDAMPLNLALYAQDQIKNIPLVGNRAYAAEYGLIGENLVLELWKLARNIAYAMLSVVMIVIGAMVMVRRKVNPQLVVSVESAIPKIVIAVILITFSYPIGATAAALLGPFTKLATDILNGLSATLEVTDWDFLTAISLSSLANLTWTSVAALLLMLPAGALTIVLYLLFGVVWLIILGIAYIKQFFIYVKILISIVTAPFTFALGAIPGNEDMVTNWFKLLAARIVGVTAMWTVFAMQAFILAYMMANGGKDNSIWETSGGELTQLLVAVLGPVISLMLLTASLSMPKKIEELFVGAPKKKG</sequence>
<name>A0A0G1TTT7_UNCKA</name>